<feature type="compositionally biased region" description="Basic and acidic residues" evidence="1">
    <location>
        <begin position="314"/>
        <end position="323"/>
    </location>
</feature>
<gene>
    <name evidence="3" type="ORF">K460DRAFT_403222</name>
</gene>
<evidence type="ECO:0000256" key="1">
    <source>
        <dbReference type="SAM" id="MobiDB-lite"/>
    </source>
</evidence>
<protein>
    <submittedName>
        <fullName evidence="3">Uncharacterized protein</fullName>
    </submittedName>
</protein>
<dbReference type="Proteomes" id="UP000800039">
    <property type="component" value="Unassembled WGS sequence"/>
</dbReference>
<keyword evidence="4" id="KW-1185">Reference proteome</keyword>
<evidence type="ECO:0000313" key="3">
    <source>
        <dbReference type="EMBL" id="KAF1847907.1"/>
    </source>
</evidence>
<keyword evidence="2" id="KW-1133">Transmembrane helix</keyword>
<organism evidence="3 4">
    <name type="scientific">Cucurbitaria berberidis CBS 394.84</name>
    <dbReference type="NCBI Taxonomy" id="1168544"/>
    <lineage>
        <taxon>Eukaryota</taxon>
        <taxon>Fungi</taxon>
        <taxon>Dikarya</taxon>
        <taxon>Ascomycota</taxon>
        <taxon>Pezizomycotina</taxon>
        <taxon>Dothideomycetes</taxon>
        <taxon>Pleosporomycetidae</taxon>
        <taxon>Pleosporales</taxon>
        <taxon>Pleosporineae</taxon>
        <taxon>Cucurbitariaceae</taxon>
        <taxon>Cucurbitaria</taxon>
    </lineage>
</organism>
<feature type="transmembrane region" description="Helical" evidence="2">
    <location>
        <begin position="136"/>
        <end position="154"/>
    </location>
</feature>
<feature type="transmembrane region" description="Helical" evidence="2">
    <location>
        <begin position="221"/>
        <end position="240"/>
    </location>
</feature>
<proteinExistence type="predicted"/>
<accession>A0A9P4GLL2</accession>
<dbReference type="AlphaFoldDB" id="A0A9P4GLL2"/>
<feature type="transmembrane region" description="Helical" evidence="2">
    <location>
        <begin position="27"/>
        <end position="45"/>
    </location>
</feature>
<keyword evidence="2" id="KW-0812">Transmembrane</keyword>
<dbReference type="EMBL" id="ML976615">
    <property type="protein sequence ID" value="KAF1847907.1"/>
    <property type="molecule type" value="Genomic_DNA"/>
</dbReference>
<feature type="region of interest" description="Disordered" evidence="1">
    <location>
        <begin position="287"/>
        <end position="323"/>
    </location>
</feature>
<dbReference type="OrthoDB" id="3800531at2759"/>
<evidence type="ECO:0000313" key="4">
    <source>
        <dbReference type="Proteomes" id="UP000800039"/>
    </source>
</evidence>
<feature type="transmembrane region" description="Helical" evidence="2">
    <location>
        <begin position="178"/>
        <end position="201"/>
    </location>
</feature>
<keyword evidence="2" id="KW-0472">Membrane</keyword>
<dbReference type="GeneID" id="63853857"/>
<evidence type="ECO:0000256" key="2">
    <source>
        <dbReference type="SAM" id="Phobius"/>
    </source>
</evidence>
<comment type="caution">
    <text evidence="3">The sequence shown here is derived from an EMBL/GenBank/DDBJ whole genome shotgun (WGS) entry which is preliminary data.</text>
</comment>
<sequence>MDFETGMLISRCQQKYGYLEMDMPSSKTVFCTFAIIWGAILLEVFSNARLTCCGFETHKKDDEEAVPSATDSRVELSAMTVLEQPKPRSEPHVEPQPTPNSDDQTIMDAPPVEGKPTTFPFCCYDNPSPSIRANRLASSTLLFGLILTAFIIRIREATVPPAISARCLRLLNIPAPHWHVITILNIIPFVCASFAFLRTLVDGVLVRWGKGLTYKLNNGRYLWTPCMPFMLVFIVLYAVVECIKIPIAFLMGHREVSLWTANSVDKGKGRAVDIEMQDEEAQRLVGNMDGPVDVDDEDLDGPPAYHEVYSPRVSTERKHALDK</sequence>
<reference evidence="3" key="1">
    <citation type="submission" date="2020-01" db="EMBL/GenBank/DDBJ databases">
        <authorList>
            <consortium name="DOE Joint Genome Institute"/>
            <person name="Haridas S."/>
            <person name="Albert R."/>
            <person name="Binder M."/>
            <person name="Bloem J."/>
            <person name="Labutti K."/>
            <person name="Salamov A."/>
            <person name="Andreopoulos B."/>
            <person name="Baker S.E."/>
            <person name="Barry K."/>
            <person name="Bills G."/>
            <person name="Bluhm B.H."/>
            <person name="Cannon C."/>
            <person name="Castanera R."/>
            <person name="Culley D.E."/>
            <person name="Daum C."/>
            <person name="Ezra D."/>
            <person name="Gonzalez J.B."/>
            <person name="Henrissat B."/>
            <person name="Kuo A."/>
            <person name="Liang C."/>
            <person name="Lipzen A."/>
            <person name="Lutzoni F."/>
            <person name="Magnuson J."/>
            <person name="Mondo S."/>
            <person name="Nolan M."/>
            <person name="Ohm R."/>
            <person name="Pangilinan J."/>
            <person name="Park H.-J."/>
            <person name="Ramirez L."/>
            <person name="Alfaro M."/>
            <person name="Sun H."/>
            <person name="Tritt A."/>
            <person name="Yoshinaga Y."/>
            <person name="Zwiers L.-H."/>
            <person name="Turgeon B.G."/>
            <person name="Goodwin S.B."/>
            <person name="Spatafora J.W."/>
            <person name="Crous P.W."/>
            <person name="Grigoriev I.V."/>
        </authorList>
    </citation>
    <scope>NUCLEOTIDE SEQUENCE</scope>
    <source>
        <strain evidence="3">CBS 394.84</strain>
    </source>
</reference>
<name>A0A9P4GLL2_9PLEO</name>
<dbReference type="RefSeq" id="XP_040790470.1">
    <property type="nucleotide sequence ID" value="XM_040936607.1"/>
</dbReference>
<feature type="region of interest" description="Disordered" evidence="1">
    <location>
        <begin position="82"/>
        <end position="106"/>
    </location>
</feature>